<evidence type="ECO:0000313" key="2">
    <source>
        <dbReference type="EMBL" id="TGB17074.1"/>
    </source>
</evidence>
<gene>
    <name evidence="2" type="ORF">E4099_04015</name>
</gene>
<evidence type="ECO:0000313" key="3">
    <source>
        <dbReference type="Proteomes" id="UP000297948"/>
    </source>
</evidence>
<accession>A0A4Z0HHX8</accession>
<organism evidence="2 3">
    <name type="scientific">Streptomyces palmae</name>
    <dbReference type="NCBI Taxonomy" id="1701085"/>
    <lineage>
        <taxon>Bacteria</taxon>
        <taxon>Bacillati</taxon>
        <taxon>Actinomycetota</taxon>
        <taxon>Actinomycetes</taxon>
        <taxon>Kitasatosporales</taxon>
        <taxon>Streptomycetaceae</taxon>
        <taxon>Streptomyces</taxon>
    </lineage>
</organism>
<keyword evidence="3" id="KW-1185">Reference proteome</keyword>
<dbReference type="AlphaFoldDB" id="A0A4Z0HHX8"/>
<dbReference type="Proteomes" id="UP000297948">
    <property type="component" value="Unassembled WGS sequence"/>
</dbReference>
<reference evidence="2 3" key="1">
    <citation type="submission" date="2019-03" db="EMBL/GenBank/DDBJ databases">
        <authorList>
            <person name="Gonzalez-Pimentel J.L."/>
        </authorList>
    </citation>
    <scope>NUCLEOTIDE SEQUENCE [LARGE SCALE GENOMIC DNA]</scope>
    <source>
        <strain evidence="2 3">JCM 31289</strain>
    </source>
</reference>
<dbReference type="EMBL" id="SRID01000020">
    <property type="protein sequence ID" value="TGB17074.1"/>
    <property type="molecule type" value="Genomic_DNA"/>
</dbReference>
<proteinExistence type="predicted"/>
<sequence length="108" mass="10373">MMQGTIKALGVLTIGATAVVAGSGSAFALGANVDGEGVVGPVTNTLQNATPDRGSVQNSVQGLPTGQSLPNAQGVLGGGGRGLLGGVPVTALMPDTSLVHLSSPGLLQ</sequence>
<feature type="chain" id="PRO_5021251026" description="ATP-binding protein" evidence="1">
    <location>
        <begin position="29"/>
        <end position="108"/>
    </location>
</feature>
<evidence type="ECO:0008006" key="4">
    <source>
        <dbReference type="Google" id="ProtNLM"/>
    </source>
</evidence>
<name>A0A4Z0HHX8_9ACTN</name>
<comment type="caution">
    <text evidence="2">The sequence shown here is derived from an EMBL/GenBank/DDBJ whole genome shotgun (WGS) entry which is preliminary data.</text>
</comment>
<feature type="signal peptide" evidence="1">
    <location>
        <begin position="1"/>
        <end position="28"/>
    </location>
</feature>
<dbReference type="RefSeq" id="WP_135337517.1">
    <property type="nucleotide sequence ID" value="NZ_JBHLTX010000051.1"/>
</dbReference>
<keyword evidence="1" id="KW-0732">Signal</keyword>
<protein>
    <recommendedName>
        <fullName evidence="4">ATP-binding protein</fullName>
    </recommendedName>
</protein>
<evidence type="ECO:0000256" key="1">
    <source>
        <dbReference type="SAM" id="SignalP"/>
    </source>
</evidence>